<evidence type="ECO:0000313" key="3">
    <source>
        <dbReference type="EMBL" id="KAK4421278.1"/>
    </source>
</evidence>
<dbReference type="InterPro" id="IPR006461">
    <property type="entry name" value="PLAC_motif_containing"/>
</dbReference>
<feature type="region of interest" description="Disordered" evidence="1">
    <location>
        <begin position="207"/>
        <end position="232"/>
    </location>
</feature>
<keyword evidence="4" id="KW-1185">Reference proteome</keyword>
<dbReference type="NCBIfam" id="TIGR01571">
    <property type="entry name" value="A_thal_Cys_rich"/>
    <property type="match status" value="1"/>
</dbReference>
<keyword evidence="2" id="KW-0812">Transmembrane</keyword>
<feature type="compositionally biased region" description="Low complexity" evidence="1">
    <location>
        <begin position="213"/>
        <end position="226"/>
    </location>
</feature>
<evidence type="ECO:0000256" key="1">
    <source>
        <dbReference type="SAM" id="MobiDB-lite"/>
    </source>
</evidence>
<feature type="transmembrane region" description="Helical" evidence="2">
    <location>
        <begin position="121"/>
        <end position="145"/>
    </location>
</feature>
<evidence type="ECO:0000313" key="4">
    <source>
        <dbReference type="Proteomes" id="UP001293254"/>
    </source>
</evidence>
<reference evidence="3" key="2">
    <citation type="journal article" date="2024" name="Plant">
        <title>Genomic evolution and insights into agronomic trait innovations of Sesamum species.</title>
        <authorList>
            <person name="Miao H."/>
            <person name="Wang L."/>
            <person name="Qu L."/>
            <person name="Liu H."/>
            <person name="Sun Y."/>
            <person name="Le M."/>
            <person name="Wang Q."/>
            <person name="Wei S."/>
            <person name="Zheng Y."/>
            <person name="Lin W."/>
            <person name="Duan Y."/>
            <person name="Cao H."/>
            <person name="Xiong S."/>
            <person name="Wang X."/>
            <person name="Wei L."/>
            <person name="Li C."/>
            <person name="Ma Q."/>
            <person name="Ju M."/>
            <person name="Zhao R."/>
            <person name="Li G."/>
            <person name="Mu C."/>
            <person name="Tian Q."/>
            <person name="Mei H."/>
            <person name="Zhang T."/>
            <person name="Gao T."/>
            <person name="Zhang H."/>
        </authorList>
    </citation>
    <scope>NUCLEOTIDE SEQUENCE</scope>
    <source>
        <strain evidence="3">3651</strain>
    </source>
</reference>
<organism evidence="3 4">
    <name type="scientific">Sesamum alatum</name>
    <dbReference type="NCBI Taxonomy" id="300844"/>
    <lineage>
        <taxon>Eukaryota</taxon>
        <taxon>Viridiplantae</taxon>
        <taxon>Streptophyta</taxon>
        <taxon>Embryophyta</taxon>
        <taxon>Tracheophyta</taxon>
        <taxon>Spermatophyta</taxon>
        <taxon>Magnoliopsida</taxon>
        <taxon>eudicotyledons</taxon>
        <taxon>Gunneridae</taxon>
        <taxon>Pentapetalae</taxon>
        <taxon>asterids</taxon>
        <taxon>lamiids</taxon>
        <taxon>Lamiales</taxon>
        <taxon>Pedaliaceae</taxon>
        <taxon>Sesamum</taxon>
    </lineage>
</organism>
<dbReference type="AlphaFoldDB" id="A0AAE2CGG6"/>
<accession>A0AAE2CGG6</accession>
<dbReference type="EMBL" id="JACGWO010000008">
    <property type="protein sequence ID" value="KAK4421278.1"/>
    <property type="molecule type" value="Genomic_DNA"/>
</dbReference>
<sequence>MAAMGKEDGRAEVAGEDEKLLMEDQVTVLDLDMLRSMVAMHAEKGGPGKLNREKGGVLRMWEGEIVGDCFSDGKTAMQSTCCPCHRFGKNMQRAGFGSTFLQGSVYFILVVVALSNLLAFIITRTCCFLCLATASTVSAGIYAGYYRTQIRRKFKIQSGESFLDDCVFHLICPCCTLCQESRTLKMNNVQDGIWEGRGETVCTGRFSEDDKPSSLLSPPSVVSTKPPEFRSM</sequence>
<evidence type="ECO:0000256" key="2">
    <source>
        <dbReference type="SAM" id="Phobius"/>
    </source>
</evidence>
<gene>
    <name evidence="3" type="ORF">Salat_2078300</name>
</gene>
<dbReference type="Pfam" id="PF04749">
    <property type="entry name" value="PLAC8"/>
    <property type="match status" value="1"/>
</dbReference>
<dbReference type="PANTHER" id="PTHR15907">
    <property type="entry name" value="DUF614 FAMILY PROTEIN-RELATED"/>
    <property type="match status" value="1"/>
</dbReference>
<feature type="transmembrane region" description="Helical" evidence="2">
    <location>
        <begin position="95"/>
        <end position="115"/>
    </location>
</feature>
<dbReference type="Proteomes" id="UP001293254">
    <property type="component" value="Unassembled WGS sequence"/>
</dbReference>
<protein>
    <submittedName>
        <fullName evidence="3">Protein PLANT CADMIUM RESISTANCE 8</fullName>
    </submittedName>
</protein>
<name>A0AAE2CGG6_9LAMI</name>
<keyword evidence="2" id="KW-1133">Transmembrane helix</keyword>
<reference evidence="3" key="1">
    <citation type="submission" date="2020-06" db="EMBL/GenBank/DDBJ databases">
        <authorList>
            <person name="Li T."/>
            <person name="Hu X."/>
            <person name="Zhang T."/>
            <person name="Song X."/>
            <person name="Zhang H."/>
            <person name="Dai N."/>
            <person name="Sheng W."/>
            <person name="Hou X."/>
            <person name="Wei L."/>
        </authorList>
    </citation>
    <scope>NUCLEOTIDE SEQUENCE</scope>
    <source>
        <strain evidence="3">3651</strain>
        <tissue evidence="3">Leaf</tissue>
    </source>
</reference>
<proteinExistence type="predicted"/>
<comment type="caution">
    <text evidence="3">The sequence shown here is derived from an EMBL/GenBank/DDBJ whole genome shotgun (WGS) entry which is preliminary data.</text>
</comment>
<keyword evidence="2" id="KW-0472">Membrane</keyword>